<keyword evidence="2" id="KW-0812">Transmembrane</keyword>
<keyword evidence="2" id="KW-1133">Transmembrane helix</keyword>
<evidence type="ECO:0000313" key="4">
    <source>
        <dbReference type="Proteomes" id="UP001175226"/>
    </source>
</evidence>
<dbReference type="Proteomes" id="UP001175226">
    <property type="component" value="Unassembled WGS sequence"/>
</dbReference>
<evidence type="ECO:0000313" key="3">
    <source>
        <dbReference type="EMBL" id="KAK0430916.1"/>
    </source>
</evidence>
<evidence type="ECO:0000256" key="2">
    <source>
        <dbReference type="SAM" id="Phobius"/>
    </source>
</evidence>
<comment type="caution">
    <text evidence="3">The sequence shown here is derived from an EMBL/GenBank/DDBJ whole genome shotgun (WGS) entry which is preliminary data.</text>
</comment>
<feature type="compositionally biased region" description="Polar residues" evidence="1">
    <location>
        <begin position="260"/>
        <end position="300"/>
    </location>
</feature>
<organism evidence="3 4">
    <name type="scientific">Armillaria borealis</name>
    <dbReference type="NCBI Taxonomy" id="47425"/>
    <lineage>
        <taxon>Eukaryota</taxon>
        <taxon>Fungi</taxon>
        <taxon>Dikarya</taxon>
        <taxon>Basidiomycota</taxon>
        <taxon>Agaricomycotina</taxon>
        <taxon>Agaricomycetes</taxon>
        <taxon>Agaricomycetidae</taxon>
        <taxon>Agaricales</taxon>
        <taxon>Marasmiineae</taxon>
        <taxon>Physalacriaceae</taxon>
        <taxon>Armillaria</taxon>
    </lineage>
</organism>
<name>A0AA39IWB9_9AGAR</name>
<evidence type="ECO:0000256" key="1">
    <source>
        <dbReference type="SAM" id="MobiDB-lite"/>
    </source>
</evidence>
<keyword evidence="2" id="KW-0472">Membrane</keyword>
<protein>
    <submittedName>
        <fullName evidence="3">Uncharacterized protein</fullName>
    </submittedName>
</protein>
<feature type="transmembrane region" description="Helical" evidence="2">
    <location>
        <begin position="305"/>
        <end position="328"/>
    </location>
</feature>
<proteinExistence type="predicted"/>
<dbReference type="AlphaFoldDB" id="A0AA39IWB9"/>
<dbReference type="EMBL" id="JAUEPT010000129">
    <property type="protein sequence ID" value="KAK0430916.1"/>
    <property type="molecule type" value="Genomic_DNA"/>
</dbReference>
<keyword evidence="4" id="KW-1185">Reference proteome</keyword>
<feature type="region of interest" description="Disordered" evidence="1">
    <location>
        <begin position="355"/>
        <end position="426"/>
    </location>
</feature>
<feature type="compositionally biased region" description="Basic and acidic residues" evidence="1">
    <location>
        <begin position="408"/>
        <end position="419"/>
    </location>
</feature>
<reference evidence="3" key="1">
    <citation type="submission" date="2023-06" db="EMBL/GenBank/DDBJ databases">
        <authorList>
            <consortium name="Lawrence Berkeley National Laboratory"/>
            <person name="Ahrendt S."/>
            <person name="Sahu N."/>
            <person name="Indic B."/>
            <person name="Wong-Bajracharya J."/>
            <person name="Merenyi Z."/>
            <person name="Ke H.-M."/>
            <person name="Monk M."/>
            <person name="Kocsube S."/>
            <person name="Drula E."/>
            <person name="Lipzen A."/>
            <person name="Balint B."/>
            <person name="Henrissat B."/>
            <person name="Andreopoulos B."/>
            <person name="Martin F.M."/>
            <person name="Harder C.B."/>
            <person name="Rigling D."/>
            <person name="Ford K.L."/>
            <person name="Foster G.D."/>
            <person name="Pangilinan J."/>
            <person name="Papanicolaou A."/>
            <person name="Barry K."/>
            <person name="LaButti K."/>
            <person name="Viragh M."/>
            <person name="Koriabine M."/>
            <person name="Yan M."/>
            <person name="Riley R."/>
            <person name="Champramary S."/>
            <person name="Plett K.L."/>
            <person name="Tsai I.J."/>
            <person name="Slot J."/>
            <person name="Sipos G."/>
            <person name="Plett J."/>
            <person name="Nagy L.G."/>
            <person name="Grigoriev I.V."/>
        </authorList>
    </citation>
    <scope>NUCLEOTIDE SEQUENCE</scope>
    <source>
        <strain evidence="3">FPL87.14</strain>
    </source>
</reference>
<accession>A0AA39IWB9</accession>
<sequence length="457" mass="49884">MNTGWRAAMPGHAINFCLTHHTMLSTVATRIQSSIRHARCWPACELMSRTKQHIDMAPYSWTSLNFSFMQGMSILLFETASISYSLSSVSNKQIYASPLKLKLNQSAASSHHSGYEPCSSTPRQQPPGGVIPKDATPYCFMLKVHSCRSCLQFSISHGFHFDNFAGNITAGIPITLSWHRNVNDPNQIDFVLYNSTGPFVFLDAHSFSATNLTQLSGTLNVTFPESGEHVIETTINQTTVPASTQRFDVAPPSEHVVPSGSVNPSASSVTETGQPPSSSTGSVQGTATDSPNSNSTHQTRRTSTIIGAVIGSLMSLLLLFGGGTFLLIRKRRERSLKHRLSPNLKILPELNLDSPPVRSKNDETISPMPVGEITPDVGGRSQEPIEGNLEGNSTEERRNRIGTAAHNDTSERPSPREENLQAPLDDVGAEVLRLRDQVQRLVERVQGNVFDPPPAYA</sequence>
<feature type="region of interest" description="Disordered" evidence="1">
    <location>
        <begin position="250"/>
        <end position="300"/>
    </location>
</feature>
<gene>
    <name evidence="3" type="ORF">EV421DRAFT_1930285</name>
</gene>